<organism evidence="2 3">
    <name type="scientific">Cercophora samala</name>
    <dbReference type="NCBI Taxonomy" id="330535"/>
    <lineage>
        <taxon>Eukaryota</taxon>
        <taxon>Fungi</taxon>
        <taxon>Dikarya</taxon>
        <taxon>Ascomycota</taxon>
        <taxon>Pezizomycotina</taxon>
        <taxon>Sordariomycetes</taxon>
        <taxon>Sordariomycetidae</taxon>
        <taxon>Sordariales</taxon>
        <taxon>Lasiosphaeriaceae</taxon>
        <taxon>Cercophora</taxon>
    </lineage>
</organism>
<dbReference type="Proteomes" id="UP001174997">
    <property type="component" value="Unassembled WGS sequence"/>
</dbReference>
<dbReference type="AlphaFoldDB" id="A0AA40DFI6"/>
<dbReference type="EMBL" id="JAULSY010000008">
    <property type="protein sequence ID" value="KAK0673154.1"/>
    <property type="molecule type" value="Genomic_DNA"/>
</dbReference>
<sequence length="322" mass="34635">MMAAAGVRGVISIVRGILGVLHFGKGMFSQPDPVGSIIRITVGLEVPGGLTNSGGDLPDVRLFNEAGKFLGITVDPGFIDDGTTQEIKIAHNDESGQQATYTLFSANNNAICIATATITWPDGDGYGWTGDWGRKCGGMWYHSNVYIDGSYYSPDCMWIDGDGHVPQTGFHIHWTDFATTGDNATGVEDEADVIDYLCNSGSAFGLHEESDPHAFSPWRRSSEYKGVKNTDTDPSSSYAPKRNNATSMGPDFANEAEGLFCRMSDKTLWGFCDGVHITDNCFNPEMQEVVVGGKVTRDRKYGKVMSWGGAKDGGNGGRSGHS</sequence>
<evidence type="ECO:0000256" key="1">
    <source>
        <dbReference type="SAM" id="MobiDB-lite"/>
    </source>
</evidence>
<evidence type="ECO:0000313" key="2">
    <source>
        <dbReference type="EMBL" id="KAK0673154.1"/>
    </source>
</evidence>
<keyword evidence="3" id="KW-1185">Reference proteome</keyword>
<evidence type="ECO:0000313" key="3">
    <source>
        <dbReference type="Proteomes" id="UP001174997"/>
    </source>
</evidence>
<feature type="region of interest" description="Disordered" evidence="1">
    <location>
        <begin position="224"/>
        <end position="249"/>
    </location>
</feature>
<accession>A0AA40DFI6</accession>
<name>A0AA40DFI6_9PEZI</name>
<proteinExistence type="predicted"/>
<reference evidence="2" key="1">
    <citation type="submission" date="2023-06" db="EMBL/GenBank/DDBJ databases">
        <title>Genome-scale phylogeny and comparative genomics of the fungal order Sordariales.</title>
        <authorList>
            <consortium name="Lawrence Berkeley National Laboratory"/>
            <person name="Hensen N."/>
            <person name="Bonometti L."/>
            <person name="Westerberg I."/>
            <person name="Brannstrom I.O."/>
            <person name="Guillou S."/>
            <person name="Cros-Aarteil S."/>
            <person name="Calhoun S."/>
            <person name="Haridas S."/>
            <person name="Kuo A."/>
            <person name="Mondo S."/>
            <person name="Pangilinan J."/>
            <person name="Riley R."/>
            <person name="Labutti K."/>
            <person name="Andreopoulos B."/>
            <person name="Lipzen A."/>
            <person name="Chen C."/>
            <person name="Yanf M."/>
            <person name="Daum C."/>
            <person name="Ng V."/>
            <person name="Clum A."/>
            <person name="Steindorff A."/>
            <person name="Ohm R."/>
            <person name="Martin F."/>
            <person name="Silar P."/>
            <person name="Natvig D."/>
            <person name="Lalanne C."/>
            <person name="Gautier V."/>
            <person name="Ament-Velasquez S.L."/>
            <person name="Kruys A."/>
            <person name="Hutchinson M.I."/>
            <person name="Powell A.J."/>
            <person name="Barry K."/>
            <person name="Miller A.N."/>
            <person name="Grigoriev I.V."/>
            <person name="Debuchy R."/>
            <person name="Gladieux P."/>
            <person name="Thoren M.H."/>
            <person name="Johannesson H."/>
        </authorList>
    </citation>
    <scope>NUCLEOTIDE SEQUENCE</scope>
    <source>
        <strain evidence="2">CBS 307.81</strain>
    </source>
</reference>
<comment type="caution">
    <text evidence="2">The sequence shown here is derived from an EMBL/GenBank/DDBJ whole genome shotgun (WGS) entry which is preliminary data.</text>
</comment>
<gene>
    <name evidence="2" type="ORF">QBC41DRAFT_215440</name>
</gene>
<protein>
    <submittedName>
        <fullName evidence="2">Uncharacterized protein</fullName>
    </submittedName>
</protein>
<feature type="compositionally biased region" description="Polar residues" evidence="1">
    <location>
        <begin position="232"/>
        <end position="247"/>
    </location>
</feature>